<reference evidence="2" key="2">
    <citation type="journal article" date="2015" name="Data Brief">
        <title>Shoot transcriptome of the giant reed, Arundo donax.</title>
        <authorList>
            <person name="Barrero R.A."/>
            <person name="Guerrero F.D."/>
            <person name="Moolhuijzen P."/>
            <person name="Goolsby J.A."/>
            <person name="Tidwell J."/>
            <person name="Bellgard S.E."/>
            <person name="Bellgard M.I."/>
        </authorList>
    </citation>
    <scope>NUCLEOTIDE SEQUENCE</scope>
    <source>
        <tissue evidence="2">Shoot tissue taken approximately 20 cm above the soil surface</tissue>
    </source>
</reference>
<accession>A0A0A9H5T0</accession>
<feature type="region of interest" description="Disordered" evidence="1">
    <location>
        <begin position="1"/>
        <end position="36"/>
    </location>
</feature>
<dbReference type="AlphaFoldDB" id="A0A0A9H5T0"/>
<dbReference type="EMBL" id="GBRH01166767">
    <property type="protein sequence ID" value="JAE31129.1"/>
    <property type="molecule type" value="Transcribed_RNA"/>
</dbReference>
<organism evidence="2">
    <name type="scientific">Arundo donax</name>
    <name type="common">Giant reed</name>
    <name type="synonym">Donax arundinaceus</name>
    <dbReference type="NCBI Taxonomy" id="35708"/>
    <lineage>
        <taxon>Eukaryota</taxon>
        <taxon>Viridiplantae</taxon>
        <taxon>Streptophyta</taxon>
        <taxon>Embryophyta</taxon>
        <taxon>Tracheophyta</taxon>
        <taxon>Spermatophyta</taxon>
        <taxon>Magnoliopsida</taxon>
        <taxon>Liliopsida</taxon>
        <taxon>Poales</taxon>
        <taxon>Poaceae</taxon>
        <taxon>PACMAD clade</taxon>
        <taxon>Arundinoideae</taxon>
        <taxon>Arundineae</taxon>
        <taxon>Arundo</taxon>
    </lineage>
</organism>
<protein>
    <submittedName>
        <fullName evidence="2">Uncharacterized protein</fullName>
    </submittedName>
</protein>
<sequence length="36" mass="3698">MQANQPGHPSPAGAQHGQAPLCSQSPTSLDLTSRVQ</sequence>
<evidence type="ECO:0000313" key="2">
    <source>
        <dbReference type="EMBL" id="JAE31129.1"/>
    </source>
</evidence>
<reference evidence="2" key="1">
    <citation type="submission" date="2014-09" db="EMBL/GenBank/DDBJ databases">
        <authorList>
            <person name="Magalhaes I.L.F."/>
            <person name="Oliveira U."/>
            <person name="Santos F.R."/>
            <person name="Vidigal T.H.D.A."/>
            <person name="Brescovit A.D."/>
            <person name="Santos A.J."/>
        </authorList>
    </citation>
    <scope>NUCLEOTIDE SEQUENCE</scope>
    <source>
        <tissue evidence="2">Shoot tissue taken approximately 20 cm above the soil surface</tissue>
    </source>
</reference>
<evidence type="ECO:0000256" key="1">
    <source>
        <dbReference type="SAM" id="MobiDB-lite"/>
    </source>
</evidence>
<proteinExistence type="predicted"/>
<feature type="compositionally biased region" description="Polar residues" evidence="1">
    <location>
        <begin position="21"/>
        <end position="36"/>
    </location>
</feature>
<name>A0A0A9H5T0_ARUDO</name>